<dbReference type="Proteomes" id="UP000222366">
    <property type="component" value="Unassembled WGS sequence"/>
</dbReference>
<name>A0A2D0KBL5_9GAMM</name>
<gene>
    <name evidence="2" type="ORF">Xsto_03612</name>
</gene>
<evidence type="ECO:0000313" key="3">
    <source>
        <dbReference type="Proteomes" id="UP000222366"/>
    </source>
</evidence>
<organism evidence="2 3">
    <name type="scientific">Xenorhabdus stockiae</name>
    <dbReference type="NCBI Taxonomy" id="351614"/>
    <lineage>
        <taxon>Bacteria</taxon>
        <taxon>Pseudomonadati</taxon>
        <taxon>Pseudomonadota</taxon>
        <taxon>Gammaproteobacteria</taxon>
        <taxon>Enterobacterales</taxon>
        <taxon>Morganellaceae</taxon>
        <taxon>Xenorhabdus</taxon>
    </lineage>
</organism>
<evidence type="ECO:0000259" key="1">
    <source>
        <dbReference type="Pfam" id="PF13503"/>
    </source>
</evidence>
<comment type="caution">
    <text evidence="2">The sequence shown here is derived from an EMBL/GenBank/DDBJ whole genome shotgun (WGS) entry which is preliminary data.</text>
</comment>
<protein>
    <recommendedName>
        <fullName evidence="1">DUF4123 domain-containing protein</fullName>
    </recommendedName>
</protein>
<dbReference type="Pfam" id="PF13503">
    <property type="entry name" value="DUF4123"/>
    <property type="match status" value="1"/>
</dbReference>
<proteinExistence type="predicted"/>
<keyword evidence="3" id="KW-1185">Reference proteome</keyword>
<feature type="domain" description="DUF4123" evidence="1">
    <location>
        <begin position="29"/>
        <end position="150"/>
    </location>
</feature>
<dbReference type="EMBL" id="NJAJ01000046">
    <property type="protein sequence ID" value="PHM60821.1"/>
    <property type="molecule type" value="Genomic_DNA"/>
</dbReference>
<dbReference type="AlphaFoldDB" id="A0A2D0KBL5"/>
<reference evidence="2 3" key="1">
    <citation type="journal article" date="2017" name="Nat. Microbiol.">
        <title>Natural product diversity associated with the nematode symbionts Photorhabdus and Xenorhabdus.</title>
        <authorList>
            <person name="Tobias N.J."/>
            <person name="Wolff H."/>
            <person name="Djahanschiri B."/>
            <person name="Grundmann F."/>
            <person name="Kronenwerth M."/>
            <person name="Shi Y.M."/>
            <person name="Simonyi S."/>
            <person name="Grun P."/>
            <person name="Shapiro-Ilan D."/>
            <person name="Pidot S.J."/>
            <person name="Stinear T.P."/>
            <person name="Ebersberger I."/>
            <person name="Bode H.B."/>
        </authorList>
    </citation>
    <scope>NUCLEOTIDE SEQUENCE [LARGE SCALE GENOMIC DNA]</scope>
    <source>
        <strain evidence="2 3">DSM 17904</strain>
    </source>
</reference>
<dbReference type="InterPro" id="IPR025391">
    <property type="entry name" value="DUF4123"/>
</dbReference>
<evidence type="ECO:0000313" key="2">
    <source>
        <dbReference type="EMBL" id="PHM60821.1"/>
    </source>
</evidence>
<accession>A0A2D0KBL5</accession>
<sequence length="270" mass="31512">MERVTTMENTESAISWQVWLNEPSKAPVFFILNSLAKPNPIEPFYRHDWVEQAFPLYSGTPMRNMLKQSPWLVQPKANQLVQIGAVLDNHALSDNSWGWAYRSQTPWQEQLNHWQQRQWVMMNGEPVLFRMMDARILGALMPAFTPSDWSLMLLPVTELMIDSPQLMRFCRPDACNEGNSEIPFTLGEHLLAVWLRSPYGLKVLTSSLYCDLWENHGQMAKLLDKPEGSLEPRIEQWLRQKLEAGQHIEKVSSRDYLLAMEQEKEQEREQ</sequence>